<proteinExistence type="predicted"/>
<dbReference type="AlphaFoldDB" id="A0A2P2KEH2"/>
<dbReference type="EMBL" id="GGEC01023652">
    <property type="protein sequence ID" value="MBX04136.1"/>
    <property type="molecule type" value="Transcribed_RNA"/>
</dbReference>
<evidence type="ECO:0000313" key="1">
    <source>
        <dbReference type="EMBL" id="MBX04136.1"/>
    </source>
</evidence>
<protein>
    <submittedName>
        <fullName evidence="1">Uncharacterized protein</fullName>
    </submittedName>
</protein>
<name>A0A2P2KEH2_RHIMU</name>
<accession>A0A2P2KEH2</accession>
<reference evidence="1" key="1">
    <citation type="submission" date="2018-02" db="EMBL/GenBank/DDBJ databases">
        <title>Rhizophora mucronata_Transcriptome.</title>
        <authorList>
            <person name="Meera S.P."/>
            <person name="Sreeshan A."/>
            <person name="Augustine A."/>
        </authorList>
    </citation>
    <scope>NUCLEOTIDE SEQUENCE</scope>
    <source>
        <tissue evidence="1">Leaf</tissue>
    </source>
</reference>
<sequence length="37" mass="4414">MEKRARTRDTGLLTADRPSLFLCLSRSHRLSFRFDFL</sequence>
<organism evidence="1">
    <name type="scientific">Rhizophora mucronata</name>
    <name type="common">Asiatic mangrove</name>
    <dbReference type="NCBI Taxonomy" id="61149"/>
    <lineage>
        <taxon>Eukaryota</taxon>
        <taxon>Viridiplantae</taxon>
        <taxon>Streptophyta</taxon>
        <taxon>Embryophyta</taxon>
        <taxon>Tracheophyta</taxon>
        <taxon>Spermatophyta</taxon>
        <taxon>Magnoliopsida</taxon>
        <taxon>eudicotyledons</taxon>
        <taxon>Gunneridae</taxon>
        <taxon>Pentapetalae</taxon>
        <taxon>rosids</taxon>
        <taxon>fabids</taxon>
        <taxon>Malpighiales</taxon>
        <taxon>Rhizophoraceae</taxon>
        <taxon>Rhizophora</taxon>
    </lineage>
</organism>